<reference evidence="3 4" key="1">
    <citation type="submission" date="2017-10" db="EMBL/GenBank/DDBJ databases">
        <title>The draft genome sequence of Lewinella nigricans NBRC 102662.</title>
        <authorList>
            <person name="Wang K."/>
        </authorList>
    </citation>
    <scope>NUCLEOTIDE SEQUENCE [LARGE SCALE GENOMIC DNA]</scope>
    <source>
        <strain evidence="3 4">NBRC 102662</strain>
    </source>
</reference>
<protein>
    <recommendedName>
        <fullName evidence="5">T9SS C-terminal target domain-containing protein</fullName>
    </recommendedName>
</protein>
<dbReference type="Proteomes" id="UP000223913">
    <property type="component" value="Unassembled WGS sequence"/>
</dbReference>
<dbReference type="RefSeq" id="WP_099151201.1">
    <property type="nucleotide sequence ID" value="NZ_PDUD01000021.1"/>
</dbReference>
<evidence type="ECO:0000313" key="3">
    <source>
        <dbReference type="EMBL" id="PHN05625.1"/>
    </source>
</evidence>
<evidence type="ECO:0008006" key="5">
    <source>
        <dbReference type="Google" id="ProtNLM"/>
    </source>
</evidence>
<keyword evidence="2" id="KW-0732">Signal</keyword>
<dbReference type="Gene3D" id="2.60.40.4070">
    <property type="match status" value="1"/>
</dbReference>
<accession>A0A2D0NAW3</accession>
<evidence type="ECO:0000256" key="2">
    <source>
        <dbReference type="SAM" id="SignalP"/>
    </source>
</evidence>
<dbReference type="EMBL" id="PDUD01000021">
    <property type="protein sequence ID" value="PHN05625.1"/>
    <property type="molecule type" value="Genomic_DNA"/>
</dbReference>
<keyword evidence="4" id="KW-1185">Reference proteome</keyword>
<evidence type="ECO:0000313" key="4">
    <source>
        <dbReference type="Proteomes" id="UP000223913"/>
    </source>
</evidence>
<evidence type="ECO:0000256" key="1">
    <source>
        <dbReference type="SAM" id="MobiDB-lite"/>
    </source>
</evidence>
<comment type="caution">
    <text evidence="3">The sequence shown here is derived from an EMBL/GenBank/DDBJ whole genome shotgun (WGS) entry which is preliminary data.</text>
</comment>
<dbReference type="OrthoDB" id="9807496at2"/>
<feature type="signal peptide" evidence="2">
    <location>
        <begin position="1"/>
        <end position="22"/>
    </location>
</feature>
<proteinExistence type="predicted"/>
<gene>
    <name evidence="3" type="ORF">CRP01_16695</name>
</gene>
<organism evidence="3 4">
    <name type="scientific">Flavilitoribacter nigricans (strain ATCC 23147 / DSM 23189 / NBRC 102662 / NCIMB 1420 / SS-2)</name>
    <name type="common">Lewinella nigricans</name>
    <dbReference type="NCBI Taxonomy" id="1122177"/>
    <lineage>
        <taxon>Bacteria</taxon>
        <taxon>Pseudomonadati</taxon>
        <taxon>Bacteroidota</taxon>
        <taxon>Saprospiria</taxon>
        <taxon>Saprospirales</taxon>
        <taxon>Lewinellaceae</taxon>
        <taxon>Flavilitoribacter</taxon>
    </lineage>
</organism>
<feature type="region of interest" description="Disordered" evidence="1">
    <location>
        <begin position="1019"/>
        <end position="1039"/>
    </location>
</feature>
<name>A0A2D0NAW3_FLAN2</name>
<feature type="chain" id="PRO_5012293799" description="T9SS C-terminal target domain-containing protein" evidence="2">
    <location>
        <begin position="23"/>
        <end position="1350"/>
    </location>
</feature>
<sequence length="1350" mass="149939">MRKLRISLLLLLGVLAFTEVKATINPEHNKRVKKPQATEELSLREACDNAVAQIDQEINNVRARLLTGGDSWWDGNDGRYIVPKVPPGVPEVSSIFAGAVWLGGVTPGGFKVAAQTFGRSSGDFDFWPGPLIFDGPQRGTTGRDTCARWDRFFVVSGENIKIHLSNFRTAQINGEAYDPDDIPDDVKGWPASGNPYFFDMHGFDLPDDAARGLAGYWDENQDGIYDPIDGDFPVIEIRGCAEPQFPDEMIFWIYNDAGNIHAESDGLPIRMEVQVQAFAYKTNDEVNSMTFQRYKLINRAIESINDTYFAMWVDPDLGCFSDDYVGCDTTRSLAYVYNTDAADGTTGTTCEGGVNTYGTEIPLLGVDYFRGPRDENDNELGMSSFTYYNNSGSDPTPLPGTSDPQTVQEYYNYLSGKWKDGSQFTFGDDGYQDGAPIRYAFPSYPNNANGWSMCSAGLPVGDRRTVQASGPFILQPGAVNELIVGVVWVPNAVYPCPNIRKLLDADDVAQSLFDNCFELTRGPDAPSIDWVELDQEVIAVFSNDTTGISNNPYESYTGKVLRIPVGEEDSLYRFEGYRLFQLAGPDVSLADRDDPAKVREVYQVDLQNGIGNVFNWSSLSPEDGQTPTTTEVYVPELQVEAQNQGIRHTFRITEDQFAEGDRSLINHKKYYFVAVAYAHNEYDPFNPNTGIGQREPYLEGDGNIGDGENPYYVVLPRPVVNKNLNAQYGEGLIISRADGEGNGGNFLDITNETRDRIEADIRGESAFDGIVTYRAGEGPVDVKIYNPLEVTNGEFELAFVDPNMNNDNLDMPTTWVLRNLTDPSQPDVVSEGTIAQLNEQIVARYGFSITVGQVPDVGTTPTGTNGAIGYEEEYRNQVDPWFFGIPDNTRLGLAEIAFLDNTMYDFIPTGLGEKYNELDPFRRLTQMGPGYFMPYYLTDWERKNEQDPPYLTPAWTEGSNGQAIVRNRMELTDLNNVDIVLTANKDLWSRCVIVETANRYYPRQGFIPQGNGGHMTLRDAPSVSKEANPDTGLPTPDPSAPTEIGMGWFPGYAIDVETGQRLNIFFGENSTYDGSLIAEFNNGRDMMFNPSSTIFDIPPDADFLGIYNYVTGGQHFIYVTKTPYDGCASFAPRMRPGPNPLSKVGVLSEITWAGLILPRPGREMKSYADGLIPEDVTLKLRVNSPFSVELDPTTMAGDQRTGTGANNYHPLYRFSVENAEASELDQVGVEQALDQINVVPNPYYGFSDYEQASFENIVKITNLPAKCVVTIFSLDGKFIRQYNRDEGPSDPKGYGIRQTQITPDLEWDLKNSKGIPIASGVYLIHIKADGIGERTVKWFGINRKFDPTGL</sequence>